<keyword evidence="7" id="KW-0511">Multifunctional enzyme</keyword>
<sequence>MFTLIQSHMDLNQIAASGQCFTWTPLPGGGWRIHALGRVLECAQEGDRFTFSCTEEAFRTVWHDYFDLSADYGAYISAIDPADPCLTAAAAFGGGIRILRQDLWEVMVGFLISQNNNIARITRSMDLLRRRFGDGLAFPSPDDISCAAAGELEALGLGYRAKYLSALSAELAGGGLDELREVLDCSDDEEAVTALMSFCGIGRKVADCILLFGLHRLDAFPSDTHIKQILAERYPAGFPYDRYRGFLGVIQQYLFYYHLRQ</sequence>
<evidence type="ECO:0000256" key="9">
    <source>
        <dbReference type="ARBA" id="ARBA00044632"/>
    </source>
</evidence>
<dbReference type="RefSeq" id="WP_155148981.1">
    <property type="nucleotide sequence ID" value="NZ_JACOPQ010000007.1"/>
</dbReference>
<dbReference type="Pfam" id="PF07934">
    <property type="entry name" value="OGG_N"/>
    <property type="match status" value="1"/>
</dbReference>
<dbReference type="Pfam" id="PF00730">
    <property type="entry name" value="HhH-GPD"/>
    <property type="match status" value="1"/>
</dbReference>
<dbReference type="GO" id="GO:0008534">
    <property type="term" value="F:oxidized purine nucleobase lesion DNA N-glycosylase activity"/>
    <property type="evidence" value="ECO:0007669"/>
    <property type="project" value="InterPro"/>
</dbReference>
<evidence type="ECO:0000256" key="4">
    <source>
        <dbReference type="ARBA" id="ARBA00022801"/>
    </source>
</evidence>
<evidence type="ECO:0000256" key="5">
    <source>
        <dbReference type="ARBA" id="ARBA00023204"/>
    </source>
</evidence>
<evidence type="ECO:0000256" key="8">
    <source>
        <dbReference type="ARBA" id="ARBA00023295"/>
    </source>
</evidence>
<reference evidence="11" key="1">
    <citation type="submission" date="2020-08" db="EMBL/GenBank/DDBJ databases">
        <title>Genome public.</title>
        <authorList>
            <person name="Liu C."/>
            <person name="Sun Q."/>
        </authorList>
    </citation>
    <scope>NUCLEOTIDE SEQUENCE</scope>
    <source>
        <strain evidence="11">NSJ-52</strain>
    </source>
</reference>
<keyword evidence="12" id="KW-1185">Reference proteome</keyword>
<evidence type="ECO:0000256" key="3">
    <source>
        <dbReference type="ARBA" id="ARBA00022763"/>
    </source>
</evidence>
<evidence type="ECO:0000313" key="11">
    <source>
        <dbReference type="EMBL" id="MBC5737429.1"/>
    </source>
</evidence>
<dbReference type="EMBL" id="JACOPQ010000007">
    <property type="protein sequence ID" value="MBC5737429.1"/>
    <property type="molecule type" value="Genomic_DNA"/>
</dbReference>
<evidence type="ECO:0000256" key="7">
    <source>
        <dbReference type="ARBA" id="ARBA00023268"/>
    </source>
</evidence>
<dbReference type="GO" id="GO:0006284">
    <property type="term" value="P:base-excision repair"/>
    <property type="evidence" value="ECO:0007669"/>
    <property type="project" value="InterPro"/>
</dbReference>
<comment type="catalytic activity">
    <reaction evidence="9">
        <text>2'-deoxyribonucleotide-(2'-deoxyribose 5'-phosphate)-2'-deoxyribonucleotide-DNA = a 3'-end 2'-deoxyribonucleotide-(2,3-dehydro-2,3-deoxyribose 5'-phosphate)-DNA + a 5'-end 5'-phospho-2'-deoxyribonucleoside-DNA + H(+)</text>
        <dbReference type="Rhea" id="RHEA:66592"/>
        <dbReference type="Rhea" id="RHEA-COMP:13180"/>
        <dbReference type="Rhea" id="RHEA-COMP:16897"/>
        <dbReference type="Rhea" id="RHEA-COMP:17067"/>
        <dbReference type="ChEBI" id="CHEBI:15378"/>
        <dbReference type="ChEBI" id="CHEBI:136412"/>
        <dbReference type="ChEBI" id="CHEBI:157695"/>
        <dbReference type="ChEBI" id="CHEBI:167181"/>
        <dbReference type="EC" id="4.2.99.18"/>
    </reaction>
</comment>
<protein>
    <recommendedName>
        <fullName evidence="2">DNA-(apurinic or apyrimidinic site) lyase</fullName>
        <ecNumber evidence="2">4.2.99.18</ecNumber>
    </recommendedName>
</protein>
<dbReference type="PANTHER" id="PTHR10242">
    <property type="entry name" value="8-OXOGUANINE DNA GLYCOSYLASE"/>
    <property type="match status" value="1"/>
</dbReference>
<dbReference type="Gene3D" id="1.10.1670.10">
    <property type="entry name" value="Helix-hairpin-Helix base-excision DNA repair enzymes (C-terminal)"/>
    <property type="match status" value="1"/>
</dbReference>
<dbReference type="InterPro" id="IPR023170">
    <property type="entry name" value="HhH_base_excis_C"/>
</dbReference>
<keyword evidence="4" id="KW-0378">Hydrolase</keyword>
<evidence type="ECO:0000313" key="12">
    <source>
        <dbReference type="Proteomes" id="UP000607645"/>
    </source>
</evidence>
<comment type="caution">
    <text evidence="11">The sequence shown here is derived from an EMBL/GenBank/DDBJ whole genome shotgun (WGS) entry which is preliminary data.</text>
</comment>
<keyword evidence="3" id="KW-0227">DNA damage</keyword>
<evidence type="ECO:0000259" key="10">
    <source>
        <dbReference type="SMART" id="SM00478"/>
    </source>
</evidence>
<feature type="domain" description="HhH-GPD" evidence="10">
    <location>
        <begin position="112"/>
        <end position="261"/>
    </location>
</feature>
<keyword evidence="8" id="KW-0326">Glycosidase</keyword>
<dbReference type="SUPFAM" id="SSF55945">
    <property type="entry name" value="TATA-box binding protein-like"/>
    <property type="match status" value="1"/>
</dbReference>
<dbReference type="PANTHER" id="PTHR10242:SF2">
    <property type="entry name" value="N-GLYCOSYLASE_DNA LYASE"/>
    <property type="match status" value="1"/>
</dbReference>
<dbReference type="Gene3D" id="3.30.310.260">
    <property type="match status" value="1"/>
</dbReference>
<evidence type="ECO:0000256" key="1">
    <source>
        <dbReference type="ARBA" id="ARBA00010679"/>
    </source>
</evidence>
<dbReference type="InterPro" id="IPR011257">
    <property type="entry name" value="DNA_glycosylase"/>
</dbReference>
<dbReference type="GO" id="GO:0140078">
    <property type="term" value="F:class I DNA-(apurinic or apyrimidinic site) endonuclease activity"/>
    <property type="evidence" value="ECO:0007669"/>
    <property type="project" value="UniProtKB-EC"/>
</dbReference>
<comment type="similarity">
    <text evidence="1">Belongs to the type-1 OGG1 family.</text>
</comment>
<dbReference type="InterPro" id="IPR003265">
    <property type="entry name" value="HhH-GPD_domain"/>
</dbReference>
<dbReference type="Gene3D" id="1.10.340.30">
    <property type="entry name" value="Hypothetical protein, domain 2"/>
    <property type="match status" value="1"/>
</dbReference>
<dbReference type="CDD" id="cd00056">
    <property type="entry name" value="ENDO3c"/>
    <property type="match status" value="1"/>
</dbReference>
<dbReference type="InterPro" id="IPR012904">
    <property type="entry name" value="OGG_N"/>
</dbReference>
<keyword evidence="5" id="KW-0234">DNA repair</keyword>
<dbReference type="AlphaFoldDB" id="A0A8J6JM68"/>
<dbReference type="SMART" id="SM00478">
    <property type="entry name" value="ENDO3c"/>
    <property type="match status" value="1"/>
</dbReference>
<gene>
    <name evidence="11" type="ORF">H8S62_10475</name>
</gene>
<evidence type="ECO:0000256" key="2">
    <source>
        <dbReference type="ARBA" id="ARBA00012720"/>
    </source>
</evidence>
<dbReference type="Proteomes" id="UP000607645">
    <property type="component" value="Unassembled WGS sequence"/>
</dbReference>
<dbReference type="InterPro" id="IPR052054">
    <property type="entry name" value="Oxidative_DNA_repair_enzyme"/>
</dbReference>
<dbReference type="GO" id="GO:0006289">
    <property type="term" value="P:nucleotide-excision repair"/>
    <property type="evidence" value="ECO:0007669"/>
    <property type="project" value="InterPro"/>
</dbReference>
<proteinExistence type="inferred from homology"/>
<dbReference type="GO" id="GO:0003684">
    <property type="term" value="F:damaged DNA binding"/>
    <property type="evidence" value="ECO:0007669"/>
    <property type="project" value="InterPro"/>
</dbReference>
<keyword evidence="6" id="KW-0456">Lyase</keyword>
<dbReference type="EC" id="4.2.99.18" evidence="2"/>
<organism evidence="11 12">
    <name type="scientific">Lawsonibacter faecis</name>
    <dbReference type="NCBI Taxonomy" id="2763052"/>
    <lineage>
        <taxon>Bacteria</taxon>
        <taxon>Bacillati</taxon>
        <taxon>Bacillota</taxon>
        <taxon>Clostridia</taxon>
        <taxon>Eubacteriales</taxon>
        <taxon>Oscillospiraceae</taxon>
        <taxon>Lawsonibacter</taxon>
    </lineage>
</organism>
<evidence type="ECO:0000256" key="6">
    <source>
        <dbReference type="ARBA" id="ARBA00023239"/>
    </source>
</evidence>
<dbReference type="SUPFAM" id="SSF48150">
    <property type="entry name" value="DNA-glycosylase"/>
    <property type="match status" value="1"/>
</dbReference>
<accession>A0A8J6JM68</accession>
<name>A0A8J6JM68_9FIRM</name>